<comment type="caution">
    <text evidence="2">The sequence shown here is derived from an EMBL/GenBank/DDBJ whole genome shotgun (WGS) entry which is preliminary data.</text>
</comment>
<sequence length="69" mass="7110">MFGEEAAARLPGSPAPHPPSRPAPCSPAAPQLARRAARRSIPAPGSVHGSAKPLARVTLAKVSREEHAD</sequence>
<evidence type="ECO:0000313" key="2">
    <source>
        <dbReference type="EMBL" id="MPC32648.1"/>
    </source>
</evidence>
<organism evidence="2 3">
    <name type="scientific">Portunus trituberculatus</name>
    <name type="common">Swimming crab</name>
    <name type="synonym">Neptunus trituberculatus</name>
    <dbReference type="NCBI Taxonomy" id="210409"/>
    <lineage>
        <taxon>Eukaryota</taxon>
        <taxon>Metazoa</taxon>
        <taxon>Ecdysozoa</taxon>
        <taxon>Arthropoda</taxon>
        <taxon>Crustacea</taxon>
        <taxon>Multicrustacea</taxon>
        <taxon>Malacostraca</taxon>
        <taxon>Eumalacostraca</taxon>
        <taxon>Eucarida</taxon>
        <taxon>Decapoda</taxon>
        <taxon>Pleocyemata</taxon>
        <taxon>Brachyura</taxon>
        <taxon>Eubrachyura</taxon>
        <taxon>Portunoidea</taxon>
        <taxon>Portunidae</taxon>
        <taxon>Portuninae</taxon>
        <taxon>Portunus</taxon>
    </lineage>
</organism>
<dbReference type="AlphaFoldDB" id="A0A5B7EGV9"/>
<dbReference type="Proteomes" id="UP000324222">
    <property type="component" value="Unassembled WGS sequence"/>
</dbReference>
<feature type="region of interest" description="Disordered" evidence="1">
    <location>
        <begin position="1"/>
        <end position="69"/>
    </location>
</feature>
<protein>
    <submittedName>
        <fullName evidence="2">Uncharacterized protein</fullName>
    </submittedName>
</protein>
<name>A0A5B7EGV9_PORTR</name>
<keyword evidence="3" id="KW-1185">Reference proteome</keyword>
<proteinExistence type="predicted"/>
<gene>
    <name evidence="2" type="ORF">E2C01_025970</name>
</gene>
<feature type="compositionally biased region" description="Pro residues" evidence="1">
    <location>
        <begin position="13"/>
        <end position="27"/>
    </location>
</feature>
<evidence type="ECO:0000256" key="1">
    <source>
        <dbReference type="SAM" id="MobiDB-lite"/>
    </source>
</evidence>
<reference evidence="2 3" key="1">
    <citation type="submission" date="2019-05" db="EMBL/GenBank/DDBJ databases">
        <title>Another draft genome of Portunus trituberculatus and its Hox gene families provides insights of decapod evolution.</title>
        <authorList>
            <person name="Jeong J.-H."/>
            <person name="Song I."/>
            <person name="Kim S."/>
            <person name="Choi T."/>
            <person name="Kim D."/>
            <person name="Ryu S."/>
            <person name="Kim W."/>
        </authorList>
    </citation>
    <scope>NUCLEOTIDE SEQUENCE [LARGE SCALE GENOMIC DNA]</scope>
    <source>
        <tissue evidence="2">Muscle</tissue>
    </source>
</reference>
<accession>A0A5B7EGV9</accession>
<evidence type="ECO:0000313" key="3">
    <source>
        <dbReference type="Proteomes" id="UP000324222"/>
    </source>
</evidence>
<dbReference type="EMBL" id="VSRR010002667">
    <property type="protein sequence ID" value="MPC32648.1"/>
    <property type="molecule type" value="Genomic_DNA"/>
</dbReference>